<dbReference type="Pfam" id="PF01121">
    <property type="entry name" value="CoaE"/>
    <property type="match status" value="1"/>
</dbReference>
<evidence type="ECO:0000256" key="1">
    <source>
        <dbReference type="ARBA" id="ARBA00022741"/>
    </source>
</evidence>
<evidence type="ECO:0000256" key="4">
    <source>
        <dbReference type="NCBIfam" id="TIGR00152"/>
    </source>
</evidence>
<accession>A0ABV4BNG4</accession>
<evidence type="ECO:0000256" key="3">
    <source>
        <dbReference type="HAMAP-Rule" id="MF_00376"/>
    </source>
</evidence>
<dbReference type="PANTHER" id="PTHR10695">
    <property type="entry name" value="DEPHOSPHO-COA KINASE-RELATED"/>
    <property type="match status" value="1"/>
</dbReference>
<dbReference type="EC" id="2.7.1.24" evidence="3 4"/>
<sequence length="201" mass="23535">MAVIKIGLTGGIGSGKSTVSDILREKGMEIIDADDIARNVIEKYPVIIDKIKSIFGERFIDDSGKLKRKEFGDYIFSCKYERIKYENIIMPFIKREILDSIDKLEKNNERICIVDGATLIENRFYKHLDLILLVWVNRSVQICRVKKRDKLTELQIIHRINSQMSLEEKKKYADFILDNSDTLEETKRQLEEIFNKINMKL</sequence>
<feature type="binding site" evidence="3">
    <location>
        <begin position="13"/>
        <end position="18"/>
    </location>
    <ligand>
        <name>ATP</name>
        <dbReference type="ChEBI" id="CHEBI:30616"/>
    </ligand>
</feature>
<dbReference type="Proteomes" id="UP001564657">
    <property type="component" value="Unassembled WGS sequence"/>
</dbReference>
<keyword evidence="3 5" id="KW-0808">Transferase</keyword>
<keyword evidence="2 3" id="KW-0067">ATP-binding</keyword>
<name>A0ABV4BNG4_9CLOT</name>
<keyword evidence="6" id="KW-1185">Reference proteome</keyword>
<keyword evidence="3 5" id="KW-0418">Kinase</keyword>
<dbReference type="NCBIfam" id="TIGR00152">
    <property type="entry name" value="dephospho-CoA kinase"/>
    <property type="match status" value="1"/>
</dbReference>
<evidence type="ECO:0000313" key="6">
    <source>
        <dbReference type="Proteomes" id="UP001564657"/>
    </source>
</evidence>
<comment type="catalytic activity">
    <reaction evidence="3">
        <text>3'-dephospho-CoA + ATP = ADP + CoA + H(+)</text>
        <dbReference type="Rhea" id="RHEA:18245"/>
        <dbReference type="ChEBI" id="CHEBI:15378"/>
        <dbReference type="ChEBI" id="CHEBI:30616"/>
        <dbReference type="ChEBI" id="CHEBI:57287"/>
        <dbReference type="ChEBI" id="CHEBI:57328"/>
        <dbReference type="ChEBI" id="CHEBI:456216"/>
        <dbReference type="EC" id="2.7.1.24"/>
    </reaction>
</comment>
<keyword evidence="3" id="KW-0173">Coenzyme A biosynthesis</keyword>
<dbReference type="SUPFAM" id="SSF52540">
    <property type="entry name" value="P-loop containing nucleoside triphosphate hydrolases"/>
    <property type="match status" value="1"/>
</dbReference>
<comment type="caution">
    <text evidence="5">The sequence shown here is derived from an EMBL/GenBank/DDBJ whole genome shotgun (WGS) entry which is preliminary data.</text>
</comment>
<dbReference type="CDD" id="cd02022">
    <property type="entry name" value="DPCK"/>
    <property type="match status" value="1"/>
</dbReference>
<dbReference type="HAMAP" id="MF_00376">
    <property type="entry name" value="Dephospho_CoA_kinase"/>
    <property type="match status" value="1"/>
</dbReference>
<comment type="subcellular location">
    <subcellularLocation>
        <location evidence="3">Cytoplasm</location>
    </subcellularLocation>
</comment>
<protein>
    <recommendedName>
        <fullName evidence="3 4">Dephospho-CoA kinase</fullName>
        <ecNumber evidence="3 4">2.7.1.24</ecNumber>
    </recommendedName>
    <alternativeName>
        <fullName evidence="3">Dephosphocoenzyme A kinase</fullName>
    </alternativeName>
</protein>
<keyword evidence="1 3" id="KW-0547">Nucleotide-binding</keyword>
<evidence type="ECO:0000313" key="5">
    <source>
        <dbReference type="EMBL" id="MEY8000321.1"/>
    </source>
</evidence>
<dbReference type="InterPro" id="IPR001977">
    <property type="entry name" value="Depp_CoAkinase"/>
</dbReference>
<dbReference type="RefSeq" id="WP_369704207.1">
    <property type="nucleotide sequence ID" value="NZ_JBGEWD010000007.1"/>
</dbReference>
<evidence type="ECO:0000256" key="2">
    <source>
        <dbReference type="ARBA" id="ARBA00022840"/>
    </source>
</evidence>
<dbReference type="PANTHER" id="PTHR10695:SF46">
    <property type="entry name" value="BIFUNCTIONAL COENZYME A SYNTHASE-RELATED"/>
    <property type="match status" value="1"/>
</dbReference>
<comment type="similarity">
    <text evidence="3">Belongs to the CoaE family.</text>
</comment>
<dbReference type="InterPro" id="IPR027417">
    <property type="entry name" value="P-loop_NTPase"/>
</dbReference>
<dbReference type="Gene3D" id="3.40.50.300">
    <property type="entry name" value="P-loop containing nucleotide triphosphate hydrolases"/>
    <property type="match status" value="1"/>
</dbReference>
<dbReference type="PROSITE" id="PS51219">
    <property type="entry name" value="DPCK"/>
    <property type="match status" value="1"/>
</dbReference>
<proteinExistence type="inferred from homology"/>
<comment type="pathway">
    <text evidence="3">Cofactor biosynthesis; coenzyme A biosynthesis; CoA from (R)-pantothenate: step 5/5.</text>
</comment>
<dbReference type="EMBL" id="JBGEWD010000007">
    <property type="protein sequence ID" value="MEY8000321.1"/>
    <property type="molecule type" value="Genomic_DNA"/>
</dbReference>
<gene>
    <name evidence="3 5" type="primary">coaE</name>
    <name evidence="5" type="ORF">AB8U03_08950</name>
</gene>
<comment type="function">
    <text evidence="3">Catalyzes the phosphorylation of the 3'-hydroxyl group of dephosphocoenzyme A to form coenzyme A.</text>
</comment>
<reference evidence="5 6" key="1">
    <citation type="submission" date="2024-08" db="EMBL/GenBank/DDBJ databases">
        <title>Clostridium lapicellarii sp. nov., and Clostridium renhuaiense sp. nov., two species isolated from the mud in a fermentation cellar used for producing sauce-flavour Chinese liquors.</title>
        <authorList>
            <person name="Yang F."/>
            <person name="Wang H."/>
            <person name="Chen L.Q."/>
            <person name="Zhou N."/>
            <person name="Lu J.J."/>
            <person name="Pu X.X."/>
            <person name="Wan B."/>
            <person name="Wang L."/>
            <person name="Liu S.J."/>
        </authorList>
    </citation>
    <scope>NUCLEOTIDE SEQUENCE [LARGE SCALE GENOMIC DNA]</scope>
    <source>
        <strain evidence="5 6">MT-5</strain>
    </source>
</reference>
<keyword evidence="3" id="KW-0963">Cytoplasm</keyword>
<organism evidence="5 6">
    <name type="scientific">Clostridium moutaii</name>
    <dbReference type="NCBI Taxonomy" id="3240932"/>
    <lineage>
        <taxon>Bacteria</taxon>
        <taxon>Bacillati</taxon>
        <taxon>Bacillota</taxon>
        <taxon>Clostridia</taxon>
        <taxon>Eubacteriales</taxon>
        <taxon>Clostridiaceae</taxon>
        <taxon>Clostridium</taxon>
    </lineage>
</organism>
<dbReference type="GO" id="GO:0004140">
    <property type="term" value="F:dephospho-CoA kinase activity"/>
    <property type="evidence" value="ECO:0007669"/>
    <property type="project" value="UniProtKB-EC"/>
</dbReference>